<accession>A0A9P3PME6</accession>
<feature type="compositionally biased region" description="Gly residues" evidence="1">
    <location>
        <begin position="231"/>
        <end position="246"/>
    </location>
</feature>
<protein>
    <submittedName>
        <fullName evidence="2">Uncharacterized protein</fullName>
    </submittedName>
</protein>
<dbReference type="AlphaFoldDB" id="A0A9P3PME6"/>
<dbReference type="Proteomes" id="UP001063166">
    <property type="component" value="Unassembled WGS sequence"/>
</dbReference>
<evidence type="ECO:0000256" key="1">
    <source>
        <dbReference type="SAM" id="MobiDB-lite"/>
    </source>
</evidence>
<gene>
    <name evidence="2" type="ORF">LshimejAT787_0411690</name>
</gene>
<sequence length="246" mass="26641">MELPAAVEPRLGLVSITPDPRITVITTAVLLSAVQLLKPLSPASTYLGAALLVMATFTFSSKDILNSELHCAAAGRPPVSYTIHTTTGFLGRKTTSLVLFAGSTSRYQGATAAIHWKKHTFEIGGVSRDWADLKQHAGGIFSRKRIWRWSGQSYTVKFHYPIWTATSNSAQRPTTTTFTLYNFHWFRASEPAYISFPPDISEEDTVFLILVLLYSERKRQDRQRSSSNGGVIAGAGAGGGGGGGGC</sequence>
<dbReference type="EMBL" id="BRPK01000004">
    <property type="protein sequence ID" value="GLB38118.1"/>
    <property type="molecule type" value="Genomic_DNA"/>
</dbReference>
<dbReference type="OrthoDB" id="2998550at2759"/>
<feature type="region of interest" description="Disordered" evidence="1">
    <location>
        <begin position="224"/>
        <end position="246"/>
    </location>
</feature>
<name>A0A9P3PME6_LYOSH</name>
<evidence type="ECO:0000313" key="2">
    <source>
        <dbReference type="EMBL" id="GLB38118.1"/>
    </source>
</evidence>
<reference evidence="2" key="1">
    <citation type="submission" date="2022-07" db="EMBL/GenBank/DDBJ databases">
        <title>The genome of Lyophyllum shimeji provides insight into the initial evolution of ectomycorrhizal fungal genome.</title>
        <authorList>
            <person name="Kobayashi Y."/>
            <person name="Shibata T."/>
            <person name="Hirakawa H."/>
            <person name="Shigenobu S."/>
            <person name="Nishiyama T."/>
            <person name="Yamada A."/>
            <person name="Hasebe M."/>
            <person name="Kawaguchi M."/>
        </authorList>
    </citation>
    <scope>NUCLEOTIDE SEQUENCE</scope>
    <source>
        <strain evidence="2">AT787</strain>
    </source>
</reference>
<proteinExistence type="predicted"/>
<organism evidence="2 3">
    <name type="scientific">Lyophyllum shimeji</name>
    <name type="common">Hon-shimeji</name>
    <name type="synonym">Tricholoma shimeji</name>
    <dbReference type="NCBI Taxonomy" id="47721"/>
    <lineage>
        <taxon>Eukaryota</taxon>
        <taxon>Fungi</taxon>
        <taxon>Dikarya</taxon>
        <taxon>Basidiomycota</taxon>
        <taxon>Agaricomycotina</taxon>
        <taxon>Agaricomycetes</taxon>
        <taxon>Agaricomycetidae</taxon>
        <taxon>Agaricales</taxon>
        <taxon>Tricholomatineae</taxon>
        <taxon>Lyophyllaceae</taxon>
        <taxon>Lyophyllum</taxon>
    </lineage>
</organism>
<keyword evidence="3" id="KW-1185">Reference proteome</keyword>
<evidence type="ECO:0000313" key="3">
    <source>
        <dbReference type="Proteomes" id="UP001063166"/>
    </source>
</evidence>
<comment type="caution">
    <text evidence="2">The sequence shown here is derived from an EMBL/GenBank/DDBJ whole genome shotgun (WGS) entry which is preliminary data.</text>
</comment>